<evidence type="ECO:0000256" key="2">
    <source>
        <dbReference type="ARBA" id="ARBA00023315"/>
    </source>
</evidence>
<dbReference type="PANTHER" id="PTHR43877:SF2">
    <property type="entry name" value="AMINOALKYLPHOSPHONATE N-ACETYLTRANSFERASE-RELATED"/>
    <property type="match status" value="1"/>
</dbReference>
<dbReference type="PANTHER" id="PTHR43877">
    <property type="entry name" value="AMINOALKYLPHOSPHONATE N-ACETYLTRANSFERASE-RELATED-RELATED"/>
    <property type="match status" value="1"/>
</dbReference>
<accession>A0ABT1DDV6</accession>
<dbReference type="EMBL" id="JAFIRR010000190">
    <property type="protein sequence ID" value="MCO6419399.1"/>
    <property type="molecule type" value="Genomic_DNA"/>
</dbReference>
<feature type="domain" description="N-acetyltransferase" evidence="3">
    <location>
        <begin position="1"/>
        <end position="149"/>
    </location>
</feature>
<dbReference type="RefSeq" id="WP_252956018.1">
    <property type="nucleotide sequence ID" value="NZ_JAFIRR010000190.1"/>
</dbReference>
<organism evidence="4 5">
    <name type="scientific">Siccirubricoccus soli</name>
    <dbReference type="NCBI Taxonomy" id="2899147"/>
    <lineage>
        <taxon>Bacteria</taxon>
        <taxon>Pseudomonadati</taxon>
        <taxon>Pseudomonadota</taxon>
        <taxon>Alphaproteobacteria</taxon>
        <taxon>Acetobacterales</taxon>
        <taxon>Roseomonadaceae</taxon>
        <taxon>Siccirubricoccus</taxon>
    </lineage>
</organism>
<comment type="caution">
    <text evidence="4">The sequence shown here is derived from an EMBL/GenBank/DDBJ whole genome shotgun (WGS) entry which is preliminary data.</text>
</comment>
<dbReference type="Proteomes" id="UP001523392">
    <property type="component" value="Unassembled WGS sequence"/>
</dbReference>
<protein>
    <submittedName>
        <fullName evidence="4">GNAT family N-acetyltransferase</fullName>
    </submittedName>
</protein>
<proteinExistence type="predicted"/>
<keyword evidence="2" id="KW-0012">Acyltransferase</keyword>
<dbReference type="PROSITE" id="PS51186">
    <property type="entry name" value="GNAT"/>
    <property type="match status" value="1"/>
</dbReference>
<reference evidence="4 5" key="1">
    <citation type="submission" date="2021-12" db="EMBL/GenBank/DDBJ databases">
        <title>Siccirubricoccus leaddurans sp. nov., a high concentration Zn2+ tolerance bacterium.</title>
        <authorList>
            <person name="Cao Y."/>
        </authorList>
    </citation>
    <scope>NUCLEOTIDE SEQUENCE [LARGE SCALE GENOMIC DNA]</scope>
    <source>
        <strain evidence="4 5">KC 17139</strain>
    </source>
</reference>
<dbReference type="InterPro" id="IPR000182">
    <property type="entry name" value="GNAT_dom"/>
</dbReference>
<evidence type="ECO:0000313" key="5">
    <source>
        <dbReference type="Proteomes" id="UP001523392"/>
    </source>
</evidence>
<evidence type="ECO:0000256" key="1">
    <source>
        <dbReference type="ARBA" id="ARBA00022679"/>
    </source>
</evidence>
<dbReference type="SUPFAM" id="SSF55729">
    <property type="entry name" value="Acyl-CoA N-acyltransferases (Nat)"/>
    <property type="match status" value="1"/>
</dbReference>
<gene>
    <name evidence="4" type="ORF">JYK14_25020</name>
</gene>
<dbReference type="Pfam" id="PF00583">
    <property type="entry name" value="Acetyltransf_1"/>
    <property type="match status" value="1"/>
</dbReference>
<dbReference type="InterPro" id="IPR050832">
    <property type="entry name" value="Bact_Acetyltransf"/>
</dbReference>
<keyword evidence="5" id="KW-1185">Reference proteome</keyword>
<evidence type="ECO:0000259" key="3">
    <source>
        <dbReference type="PROSITE" id="PS51186"/>
    </source>
</evidence>
<evidence type="ECO:0000313" key="4">
    <source>
        <dbReference type="EMBL" id="MCO6419399.1"/>
    </source>
</evidence>
<keyword evidence="1" id="KW-0808">Transferase</keyword>
<dbReference type="CDD" id="cd04301">
    <property type="entry name" value="NAT_SF"/>
    <property type="match status" value="1"/>
</dbReference>
<dbReference type="InterPro" id="IPR016181">
    <property type="entry name" value="Acyl_CoA_acyltransferase"/>
</dbReference>
<name>A0ABT1DDV6_9PROT</name>
<sequence>MALRAATLADVTAIRALTRDAYAKWIPLVGREPAPMTADYKAAVQAHRIDLWEESGELLALIETVLRDDHLWIENVAVAPARQGKGHGTALLAHAEALARAAGRGETRLLTNAAFTANIAFYERLGYAVTAREAFPGRGTAVFMAKRLAP</sequence>
<dbReference type="Gene3D" id="3.40.630.30">
    <property type="match status" value="1"/>
</dbReference>